<dbReference type="AlphaFoldDB" id="A0A411HFA5"/>
<reference evidence="2 3" key="1">
    <citation type="submission" date="2019-01" db="EMBL/GenBank/DDBJ databases">
        <title>Pseudolysobacter antarctica gen. nov., sp. nov., isolated from Fildes Peninsula, Antarctica.</title>
        <authorList>
            <person name="Wei Z."/>
            <person name="Peng F."/>
        </authorList>
    </citation>
    <scope>NUCLEOTIDE SEQUENCE [LARGE SCALE GENOMIC DNA]</scope>
    <source>
        <strain evidence="2 3">AQ6-296</strain>
    </source>
</reference>
<dbReference type="InterPro" id="IPR016181">
    <property type="entry name" value="Acyl_CoA_acyltransferase"/>
</dbReference>
<keyword evidence="2" id="KW-0808">Transferase</keyword>
<feature type="domain" description="N-acetyltransferase" evidence="1">
    <location>
        <begin position="12"/>
        <end position="173"/>
    </location>
</feature>
<dbReference type="InterPro" id="IPR051531">
    <property type="entry name" value="N-acetyltransferase"/>
</dbReference>
<dbReference type="PANTHER" id="PTHR43792">
    <property type="entry name" value="GNAT FAMILY, PUTATIVE (AFU_ORTHOLOGUE AFUA_3G00765)-RELATED-RELATED"/>
    <property type="match status" value="1"/>
</dbReference>
<dbReference type="RefSeq" id="WP_129831413.1">
    <property type="nucleotide sequence ID" value="NZ_CP035704.1"/>
</dbReference>
<dbReference type="KEGG" id="xbc:ELE36_01510"/>
<dbReference type="Pfam" id="PF13302">
    <property type="entry name" value="Acetyltransf_3"/>
    <property type="match status" value="1"/>
</dbReference>
<dbReference type="EMBL" id="CP035704">
    <property type="protein sequence ID" value="QBB69157.1"/>
    <property type="molecule type" value="Genomic_DNA"/>
</dbReference>
<evidence type="ECO:0000313" key="2">
    <source>
        <dbReference type="EMBL" id="QBB69157.1"/>
    </source>
</evidence>
<organism evidence="2 3">
    <name type="scientific">Pseudolysobacter antarcticus</name>
    <dbReference type="NCBI Taxonomy" id="2511995"/>
    <lineage>
        <taxon>Bacteria</taxon>
        <taxon>Pseudomonadati</taxon>
        <taxon>Pseudomonadota</taxon>
        <taxon>Gammaproteobacteria</taxon>
        <taxon>Lysobacterales</taxon>
        <taxon>Rhodanobacteraceae</taxon>
        <taxon>Pseudolysobacter</taxon>
    </lineage>
</organism>
<dbReference type="PROSITE" id="PS51186">
    <property type="entry name" value="GNAT"/>
    <property type="match status" value="1"/>
</dbReference>
<dbReference type="Proteomes" id="UP000291562">
    <property type="component" value="Chromosome"/>
</dbReference>
<evidence type="ECO:0000313" key="3">
    <source>
        <dbReference type="Proteomes" id="UP000291562"/>
    </source>
</evidence>
<accession>A0A411HFA5</accession>
<dbReference type="InterPro" id="IPR000182">
    <property type="entry name" value="GNAT_dom"/>
</dbReference>
<dbReference type="GO" id="GO:0016747">
    <property type="term" value="F:acyltransferase activity, transferring groups other than amino-acyl groups"/>
    <property type="evidence" value="ECO:0007669"/>
    <property type="project" value="InterPro"/>
</dbReference>
<dbReference type="SUPFAM" id="SSF55729">
    <property type="entry name" value="Acyl-CoA N-acyltransferases (Nat)"/>
    <property type="match status" value="1"/>
</dbReference>
<protein>
    <submittedName>
        <fullName evidence="2">N-acetyltransferase</fullName>
    </submittedName>
</protein>
<keyword evidence="3" id="KW-1185">Reference proteome</keyword>
<dbReference type="Gene3D" id="3.40.630.30">
    <property type="match status" value="1"/>
</dbReference>
<evidence type="ECO:0000259" key="1">
    <source>
        <dbReference type="PROSITE" id="PS51186"/>
    </source>
</evidence>
<name>A0A411HFA5_9GAMM</name>
<gene>
    <name evidence="2" type="ORF">ELE36_01510</name>
</gene>
<dbReference type="PANTHER" id="PTHR43792:SF1">
    <property type="entry name" value="N-ACETYLTRANSFERASE DOMAIN-CONTAINING PROTEIN"/>
    <property type="match status" value="1"/>
</dbReference>
<proteinExistence type="predicted"/>
<sequence>MKTAQLIQTDRLILRQPQSSDLEPWAAMMAEPDTMEFLGGTQPRSSAWRAMATMAGSWALQGFGMFSVIERSSGRWLGRIGPWMPAEWPGTEVGWALSRDARGRGYAEEAAIASIDWAFDALGWDEVIHCIDPRNQGSIALALRLGSRRQRESRLPAPLEQMVVDIYGQSRADWRQRAGR</sequence>
<dbReference type="OrthoDB" id="9801656at2"/>